<evidence type="ECO:0000256" key="4">
    <source>
        <dbReference type="SAM" id="SignalP"/>
    </source>
</evidence>
<evidence type="ECO:0000259" key="5">
    <source>
        <dbReference type="PROSITE" id="PS51670"/>
    </source>
</evidence>
<gene>
    <name evidence="6" type="ORF">BPAG_LOCUS667</name>
</gene>
<dbReference type="PANTHER" id="PTHR46219:SF5">
    <property type="entry name" value="SHKT DOMAIN-CONTAINING PROTEIN"/>
    <property type="match status" value="1"/>
</dbReference>
<evidence type="ECO:0000256" key="2">
    <source>
        <dbReference type="ARBA" id="ARBA00023157"/>
    </source>
</evidence>
<dbReference type="STRING" id="6280.A0A0N4SY70"/>
<dbReference type="Gene3D" id="1.10.10.1870">
    <property type="entry name" value="ShTK domain-like"/>
    <property type="match status" value="1"/>
</dbReference>
<dbReference type="InterPro" id="IPR003582">
    <property type="entry name" value="ShKT_dom"/>
</dbReference>
<dbReference type="EMBL" id="UZAD01000034">
    <property type="protein sequence ID" value="VDN81853.1"/>
    <property type="molecule type" value="Genomic_DNA"/>
</dbReference>
<dbReference type="Gene3D" id="1.10.10.1940">
    <property type="match status" value="1"/>
</dbReference>
<feature type="domain" description="ShKT" evidence="5">
    <location>
        <begin position="161"/>
        <end position="200"/>
    </location>
</feature>
<dbReference type="AlphaFoldDB" id="A0A0N4SY70"/>
<dbReference type="SMART" id="SM00254">
    <property type="entry name" value="ShKT"/>
    <property type="match status" value="2"/>
</dbReference>
<evidence type="ECO:0000256" key="3">
    <source>
        <dbReference type="PROSITE-ProRule" id="PRU01005"/>
    </source>
</evidence>
<feature type="chain" id="PRO_5043121616" evidence="4">
    <location>
        <begin position="23"/>
        <end position="200"/>
    </location>
</feature>
<reference evidence="6 7" key="2">
    <citation type="submission" date="2018-11" db="EMBL/GenBank/DDBJ databases">
        <authorList>
            <consortium name="Pathogen Informatics"/>
        </authorList>
    </citation>
    <scope>NUCLEOTIDE SEQUENCE [LARGE SCALE GENOMIC DNA]</scope>
</reference>
<evidence type="ECO:0000256" key="1">
    <source>
        <dbReference type="ARBA" id="ARBA00022729"/>
    </source>
</evidence>
<dbReference type="Pfam" id="PF01549">
    <property type="entry name" value="ShK"/>
    <property type="match status" value="2"/>
</dbReference>
<dbReference type="PROSITE" id="PS51670">
    <property type="entry name" value="SHKT"/>
    <property type="match status" value="2"/>
</dbReference>
<feature type="domain" description="ShKT" evidence="5">
    <location>
        <begin position="108"/>
        <end position="147"/>
    </location>
</feature>
<evidence type="ECO:0000313" key="8">
    <source>
        <dbReference type="WBParaSite" id="BPAG_0000066601-mRNA-1"/>
    </source>
</evidence>
<evidence type="ECO:0000313" key="7">
    <source>
        <dbReference type="Proteomes" id="UP000278627"/>
    </source>
</evidence>
<evidence type="ECO:0000313" key="6">
    <source>
        <dbReference type="EMBL" id="VDN81853.1"/>
    </source>
</evidence>
<proteinExistence type="predicted"/>
<dbReference type="WBParaSite" id="BPAG_0000066601-mRNA-1">
    <property type="protein sequence ID" value="BPAG_0000066601-mRNA-1"/>
    <property type="gene ID" value="BPAG_0000066601"/>
</dbReference>
<protein>
    <submittedName>
        <fullName evidence="8">ShKT domain-containing protein</fullName>
    </submittedName>
</protein>
<keyword evidence="2" id="KW-1015">Disulfide bond</keyword>
<feature type="signal peptide" evidence="4">
    <location>
        <begin position="1"/>
        <end position="22"/>
    </location>
</feature>
<dbReference type="FunFam" id="1.10.10.1940:FF:000002">
    <property type="entry name" value="PHAryngeal gland Toxin-related"/>
    <property type="match status" value="2"/>
</dbReference>
<sequence>MSIAHKIVIIIIALTFLDYITSDCINGTSKGCPPGTVCFLNVCYPSGGACSNGACDAAFICVNVTCLNINAPIPSATTTGTVTTTTATTTTTKTTTTTTRATTTTIACVDRNAAGRPSDCPRLKYLCDNPLYYNLMTQQCPFTCNRCTGSNSNPASANQACFDRTGADGTSNCASVAYLCQNGLYRELMKNQCPKTCKYC</sequence>
<accession>A0A0N4SY70</accession>
<keyword evidence="1 4" id="KW-0732">Signal</keyword>
<organism evidence="8">
    <name type="scientific">Brugia pahangi</name>
    <name type="common">Filarial nematode worm</name>
    <dbReference type="NCBI Taxonomy" id="6280"/>
    <lineage>
        <taxon>Eukaryota</taxon>
        <taxon>Metazoa</taxon>
        <taxon>Ecdysozoa</taxon>
        <taxon>Nematoda</taxon>
        <taxon>Chromadorea</taxon>
        <taxon>Rhabditida</taxon>
        <taxon>Spirurina</taxon>
        <taxon>Spiruromorpha</taxon>
        <taxon>Filarioidea</taxon>
        <taxon>Onchocercidae</taxon>
        <taxon>Brugia</taxon>
    </lineage>
</organism>
<name>A0A0N4SY70_BRUPA</name>
<dbReference type="PANTHER" id="PTHR46219">
    <property type="entry name" value="PROTEIN CBG11138"/>
    <property type="match status" value="1"/>
</dbReference>
<reference evidence="8" key="1">
    <citation type="submission" date="2017-02" db="UniProtKB">
        <authorList>
            <consortium name="WormBaseParasite"/>
        </authorList>
    </citation>
    <scope>IDENTIFICATION</scope>
</reference>
<keyword evidence="7" id="KW-1185">Reference proteome</keyword>
<comment type="caution">
    <text evidence="3">Lacks conserved residue(s) required for the propagation of feature annotation.</text>
</comment>
<dbReference type="Proteomes" id="UP000278627">
    <property type="component" value="Unassembled WGS sequence"/>
</dbReference>